<dbReference type="WBParaSite" id="PS1159_v2.g3246.t1">
    <property type="protein sequence ID" value="PS1159_v2.g3246.t1"/>
    <property type="gene ID" value="PS1159_v2.g3246"/>
</dbReference>
<organism evidence="1 2">
    <name type="scientific">Panagrolaimus sp. PS1159</name>
    <dbReference type="NCBI Taxonomy" id="55785"/>
    <lineage>
        <taxon>Eukaryota</taxon>
        <taxon>Metazoa</taxon>
        <taxon>Ecdysozoa</taxon>
        <taxon>Nematoda</taxon>
        <taxon>Chromadorea</taxon>
        <taxon>Rhabditida</taxon>
        <taxon>Tylenchina</taxon>
        <taxon>Panagrolaimomorpha</taxon>
        <taxon>Panagrolaimoidea</taxon>
        <taxon>Panagrolaimidae</taxon>
        <taxon>Panagrolaimus</taxon>
    </lineage>
</organism>
<reference evidence="2" key="1">
    <citation type="submission" date="2022-11" db="UniProtKB">
        <authorList>
            <consortium name="WormBaseParasite"/>
        </authorList>
    </citation>
    <scope>IDENTIFICATION</scope>
</reference>
<proteinExistence type="predicted"/>
<dbReference type="Proteomes" id="UP000887580">
    <property type="component" value="Unplaced"/>
</dbReference>
<name>A0AC35GBL5_9BILA</name>
<accession>A0AC35GBL5</accession>
<evidence type="ECO:0000313" key="2">
    <source>
        <dbReference type="WBParaSite" id="PS1159_v2.g3246.t1"/>
    </source>
</evidence>
<evidence type="ECO:0000313" key="1">
    <source>
        <dbReference type="Proteomes" id="UP000887580"/>
    </source>
</evidence>
<sequence>MEVSVPGYQFVNFLKSGAQAAVVQAKKNGIDYAVRIISDLQNPINVARAVRELLLLRNCCHENIIEILDISIDLNLNKLERLYITVPLMDYTFEEFAKIDLWRNEKQNFYIRFFMIQILRGIDYLHRNSILHRDLSSRNIMIKRNLHLKIIDFGLAREQHNFATMAAFTLPYQAPERVLEFESYDSKVDMWSVGCLFAELISGHRLFLTSPSSFPHLQLLQQSFSLEDKVPQFFQTQLRQFYTEKEIQYVNDRIYQPIENRFNFPSPNQKFDDIQAHSSQNGLNVLKNLLRLYPEKRWSAEQTLKCPFFADTAPRNKTLKNPTECQLVFEQINFANDKEDINQLKVLLQKQIQLAPRL</sequence>
<protein>
    <submittedName>
        <fullName evidence="2">Protein kinase domain-containing protein</fullName>
    </submittedName>
</protein>